<evidence type="ECO:0000313" key="3">
    <source>
        <dbReference type="Proteomes" id="UP000799776"/>
    </source>
</evidence>
<gene>
    <name evidence="2" type="ORF">K490DRAFT_61699</name>
</gene>
<reference evidence="2" key="1">
    <citation type="journal article" date="2020" name="Stud. Mycol.">
        <title>101 Dothideomycetes genomes: a test case for predicting lifestyles and emergence of pathogens.</title>
        <authorList>
            <person name="Haridas S."/>
            <person name="Albert R."/>
            <person name="Binder M."/>
            <person name="Bloem J."/>
            <person name="Labutti K."/>
            <person name="Salamov A."/>
            <person name="Andreopoulos B."/>
            <person name="Baker S."/>
            <person name="Barry K."/>
            <person name="Bills G."/>
            <person name="Bluhm B."/>
            <person name="Cannon C."/>
            <person name="Castanera R."/>
            <person name="Culley D."/>
            <person name="Daum C."/>
            <person name="Ezra D."/>
            <person name="Gonzalez J."/>
            <person name="Henrissat B."/>
            <person name="Kuo A."/>
            <person name="Liang C."/>
            <person name="Lipzen A."/>
            <person name="Lutzoni F."/>
            <person name="Magnuson J."/>
            <person name="Mondo S."/>
            <person name="Nolan M."/>
            <person name="Ohm R."/>
            <person name="Pangilinan J."/>
            <person name="Park H.-J."/>
            <person name="Ramirez L."/>
            <person name="Alfaro M."/>
            <person name="Sun H."/>
            <person name="Tritt A."/>
            <person name="Yoshinaga Y."/>
            <person name="Zwiers L.-H."/>
            <person name="Turgeon B."/>
            <person name="Goodwin S."/>
            <person name="Spatafora J."/>
            <person name="Crous P."/>
            <person name="Grigoriev I."/>
        </authorList>
    </citation>
    <scope>NUCLEOTIDE SEQUENCE</scope>
    <source>
        <strain evidence="2">CBS 121410</strain>
    </source>
</reference>
<proteinExistence type="predicted"/>
<keyword evidence="3" id="KW-1185">Reference proteome</keyword>
<sequence length="212" mass="23154">MRSTKLAVIANEANEAKMTCANSYAIMHFDYRSNIHCLASSISTSSKSRLRNLSLKHQLQRSIHHLRDLTTRKSQLITNACVSRSSLPAQERYRATTTNPPNPSSPIHLLLPANPPPALPRLTPQVHSSTSHTYLERRTINNRNQPVFIVRHKVPNPDANAPDPHADHELGGERMTAKFKELFGKNKKGKDKDGEGGEGEAAAGGDGAAAAA</sequence>
<comment type="caution">
    <text evidence="2">The sequence shown here is derived from an EMBL/GenBank/DDBJ whole genome shotgun (WGS) entry which is preliminary data.</text>
</comment>
<feature type="compositionally biased region" description="Gly residues" evidence="1">
    <location>
        <begin position="202"/>
        <end position="212"/>
    </location>
</feature>
<protein>
    <submittedName>
        <fullName evidence="2">Uncharacterized protein</fullName>
    </submittedName>
</protein>
<accession>A0A9P4M3W0</accession>
<feature type="region of interest" description="Disordered" evidence="1">
    <location>
        <begin position="183"/>
        <end position="212"/>
    </location>
</feature>
<evidence type="ECO:0000313" key="2">
    <source>
        <dbReference type="EMBL" id="KAF2092259.1"/>
    </source>
</evidence>
<organism evidence="2 3">
    <name type="scientific">Saccharata proteae CBS 121410</name>
    <dbReference type="NCBI Taxonomy" id="1314787"/>
    <lineage>
        <taxon>Eukaryota</taxon>
        <taxon>Fungi</taxon>
        <taxon>Dikarya</taxon>
        <taxon>Ascomycota</taxon>
        <taxon>Pezizomycotina</taxon>
        <taxon>Dothideomycetes</taxon>
        <taxon>Dothideomycetes incertae sedis</taxon>
        <taxon>Botryosphaeriales</taxon>
        <taxon>Saccharataceae</taxon>
        <taxon>Saccharata</taxon>
    </lineage>
</organism>
<dbReference type="AlphaFoldDB" id="A0A9P4M3W0"/>
<feature type="compositionally biased region" description="Basic and acidic residues" evidence="1">
    <location>
        <begin position="183"/>
        <end position="195"/>
    </location>
</feature>
<feature type="region of interest" description="Disordered" evidence="1">
    <location>
        <begin position="88"/>
        <end position="107"/>
    </location>
</feature>
<evidence type="ECO:0000256" key="1">
    <source>
        <dbReference type="SAM" id="MobiDB-lite"/>
    </source>
</evidence>
<dbReference type="EMBL" id="ML978711">
    <property type="protein sequence ID" value="KAF2092259.1"/>
    <property type="molecule type" value="Genomic_DNA"/>
</dbReference>
<name>A0A9P4M3W0_9PEZI</name>
<dbReference type="Proteomes" id="UP000799776">
    <property type="component" value="Unassembled WGS sequence"/>
</dbReference>